<evidence type="ECO:0000256" key="3">
    <source>
        <dbReference type="ARBA" id="ARBA00022475"/>
    </source>
</evidence>
<dbReference type="PROSITE" id="PS50928">
    <property type="entry name" value="ABC_TM1"/>
    <property type="match status" value="1"/>
</dbReference>
<evidence type="ECO:0000256" key="5">
    <source>
        <dbReference type="ARBA" id="ARBA00022989"/>
    </source>
</evidence>
<dbReference type="PANTHER" id="PTHR43386">
    <property type="entry name" value="OLIGOPEPTIDE TRANSPORT SYSTEM PERMEASE PROTEIN APPC"/>
    <property type="match status" value="1"/>
</dbReference>
<dbReference type="SUPFAM" id="SSF161098">
    <property type="entry name" value="MetI-like"/>
    <property type="match status" value="1"/>
</dbReference>
<dbReference type="InterPro" id="IPR025966">
    <property type="entry name" value="OppC_N"/>
</dbReference>
<dbReference type="PANTHER" id="PTHR43386:SF1">
    <property type="entry name" value="D,D-DIPEPTIDE TRANSPORT SYSTEM PERMEASE PROTEIN DDPC-RELATED"/>
    <property type="match status" value="1"/>
</dbReference>
<feature type="transmembrane region" description="Helical" evidence="7">
    <location>
        <begin position="99"/>
        <end position="121"/>
    </location>
</feature>
<sequence length="296" mass="32132">MAAALESQEGGAAEQRRRAWRRFRRHKLALVSAILMILLIFVAFPLAPVVAPIHPHRIEIKEIGLAPGEEGHLLGTDLTGRDVWSRVIYGGRVSMSVGIVAVALFVTIGTILGSVSGYYGGRVDSLIMRITDTFMAFPTLIILITIVSFIGPGIFNSMLAIGLIGWTGVCRLVRSLILSIRETDYIMAAQAVGVEERWIIIRHILPNVVAPITVAASFGIAGAILTEAGLSFLGLGVQVPTPSWGNMLNEARNIQIIENMPWFWVPPGLMITICVLAINFIGDGLRDALDPRMSLD</sequence>
<dbReference type="InterPro" id="IPR000515">
    <property type="entry name" value="MetI-like"/>
</dbReference>
<keyword evidence="6 7" id="KW-0472">Membrane</keyword>
<keyword evidence="4 7" id="KW-0812">Transmembrane</keyword>
<keyword evidence="5 7" id="KW-1133">Transmembrane helix</keyword>
<comment type="similarity">
    <text evidence="7">Belongs to the binding-protein-dependent transport system permease family.</text>
</comment>
<evidence type="ECO:0000256" key="7">
    <source>
        <dbReference type="RuleBase" id="RU363032"/>
    </source>
</evidence>
<evidence type="ECO:0000256" key="6">
    <source>
        <dbReference type="ARBA" id="ARBA00023136"/>
    </source>
</evidence>
<feature type="transmembrane region" description="Helical" evidence="7">
    <location>
        <begin position="133"/>
        <end position="151"/>
    </location>
</feature>
<evidence type="ECO:0000313" key="9">
    <source>
        <dbReference type="EMBL" id="MXY94034.1"/>
    </source>
</evidence>
<comment type="caution">
    <text evidence="9">The sequence shown here is derived from an EMBL/GenBank/DDBJ whole genome shotgun (WGS) entry which is preliminary data.</text>
</comment>
<evidence type="ECO:0000256" key="4">
    <source>
        <dbReference type="ARBA" id="ARBA00022692"/>
    </source>
</evidence>
<dbReference type="InterPro" id="IPR050366">
    <property type="entry name" value="BP-dependent_transpt_permease"/>
</dbReference>
<protein>
    <submittedName>
        <fullName evidence="9">ABC transporter permease</fullName>
    </submittedName>
</protein>
<dbReference type="InterPro" id="IPR053523">
    <property type="entry name" value="Oligopeptide_permease_AppC"/>
</dbReference>
<dbReference type="GO" id="GO:0005886">
    <property type="term" value="C:plasma membrane"/>
    <property type="evidence" value="ECO:0007669"/>
    <property type="project" value="UniProtKB-SubCell"/>
</dbReference>
<dbReference type="Pfam" id="PF12911">
    <property type="entry name" value="OppC_N"/>
    <property type="match status" value="1"/>
</dbReference>
<dbReference type="EMBL" id="VXRG01000095">
    <property type="protein sequence ID" value="MXY94034.1"/>
    <property type="molecule type" value="Genomic_DNA"/>
</dbReference>
<feature type="transmembrane region" description="Helical" evidence="7">
    <location>
        <begin position="204"/>
        <end position="225"/>
    </location>
</feature>
<dbReference type="Gene3D" id="1.10.3720.10">
    <property type="entry name" value="MetI-like"/>
    <property type="match status" value="1"/>
</dbReference>
<feature type="transmembrane region" description="Helical" evidence="7">
    <location>
        <begin position="157"/>
        <end position="177"/>
    </location>
</feature>
<organism evidence="9">
    <name type="scientific">Caldilineaceae bacterium SB0664_bin_27</name>
    <dbReference type="NCBI Taxonomy" id="2605260"/>
    <lineage>
        <taxon>Bacteria</taxon>
        <taxon>Bacillati</taxon>
        <taxon>Chloroflexota</taxon>
        <taxon>Caldilineae</taxon>
        <taxon>Caldilineales</taxon>
        <taxon>Caldilineaceae</taxon>
    </lineage>
</organism>
<dbReference type="InterPro" id="IPR035906">
    <property type="entry name" value="MetI-like_sf"/>
</dbReference>
<feature type="transmembrane region" description="Helical" evidence="7">
    <location>
        <begin position="262"/>
        <end position="282"/>
    </location>
</feature>
<feature type="domain" description="ABC transmembrane type-1" evidence="8">
    <location>
        <begin position="91"/>
        <end position="282"/>
    </location>
</feature>
<gene>
    <name evidence="9" type="ORF">F4Y42_11385</name>
</gene>
<name>A0A6B0YSF6_9CHLR</name>
<dbReference type="Pfam" id="PF00528">
    <property type="entry name" value="BPD_transp_1"/>
    <property type="match status" value="1"/>
</dbReference>
<accession>A0A6B0YSF6</accession>
<evidence type="ECO:0000256" key="1">
    <source>
        <dbReference type="ARBA" id="ARBA00004651"/>
    </source>
</evidence>
<dbReference type="NCBIfam" id="NF045476">
    <property type="entry name" value="Opp4C"/>
    <property type="match status" value="1"/>
</dbReference>
<proteinExistence type="inferred from homology"/>
<evidence type="ECO:0000256" key="2">
    <source>
        <dbReference type="ARBA" id="ARBA00022448"/>
    </source>
</evidence>
<evidence type="ECO:0000259" key="8">
    <source>
        <dbReference type="PROSITE" id="PS50928"/>
    </source>
</evidence>
<dbReference type="AlphaFoldDB" id="A0A6B0YSF6"/>
<dbReference type="GO" id="GO:0055085">
    <property type="term" value="P:transmembrane transport"/>
    <property type="evidence" value="ECO:0007669"/>
    <property type="project" value="InterPro"/>
</dbReference>
<comment type="subcellular location">
    <subcellularLocation>
        <location evidence="1 7">Cell membrane</location>
        <topology evidence="1 7">Multi-pass membrane protein</topology>
    </subcellularLocation>
</comment>
<feature type="transmembrane region" description="Helical" evidence="7">
    <location>
        <begin position="28"/>
        <end position="47"/>
    </location>
</feature>
<reference evidence="9" key="1">
    <citation type="submission" date="2019-09" db="EMBL/GenBank/DDBJ databases">
        <title>Characterisation of the sponge microbiome using genome-centric metagenomics.</title>
        <authorList>
            <person name="Engelberts J.P."/>
            <person name="Robbins S.J."/>
            <person name="De Goeij J.M."/>
            <person name="Aranda M."/>
            <person name="Bell S.C."/>
            <person name="Webster N.S."/>
        </authorList>
    </citation>
    <scope>NUCLEOTIDE SEQUENCE</scope>
    <source>
        <strain evidence="9">SB0664_bin_27</strain>
    </source>
</reference>
<keyword evidence="2 7" id="KW-0813">Transport</keyword>
<dbReference type="CDD" id="cd06261">
    <property type="entry name" value="TM_PBP2"/>
    <property type="match status" value="1"/>
</dbReference>
<keyword evidence="3" id="KW-1003">Cell membrane</keyword>